<proteinExistence type="predicted"/>
<dbReference type="Proteomes" id="UP000321393">
    <property type="component" value="Unassembled WGS sequence"/>
</dbReference>
<comment type="caution">
    <text evidence="2">The sequence shown here is derived from an EMBL/GenBank/DDBJ whole genome shotgun (WGS) entry which is preliminary data.</text>
</comment>
<sequence length="168" mass="19486">MVYFTERFLSGVRHPVVSSDRNQPREDELNFLVEKPWTGSFVDRWPRLDDNLILPRLSVEIPLSVGKTAWVLQSSIHNEAPNSDRALILGQRLIEGQTRWGAMTKPLCTLTIVMVMLFEHFVKHGVLRLILFILWRANYPFLYGTCGPLRVFPLREISTRKESPVLRN</sequence>
<reference evidence="3 4" key="1">
    <citation type="submission" date="2019-08" db="EMBL/GenBank/DDBJ databases">
        <title>Draft genome sequences of two oriental melons (Cucumis melo L. var makuwa).</title>
        <authorList>
            <person name="Kwon S.-Y."/>
        </authorList>
    </citation>
    <scope>NUCLEOTIDE SEQUENCE [LARGE SCALE GENOMIC DNA]</scope>
    <source>
        <strain evidence="4">cv. Chang Bougi</strain>
        <strain evidence="3">cv. SW 3</strain>
        <tissue evidence="2">Leaf</tissue>
    </source>
</reference>
<evidence type="ECO:0000313" key="2">
    <source>
        <dbReference type="EMBL" id="TYK08685.1"/>
    </source>
</evidence>
<evidence type="ECO:0000313" key="4">
    <source>
        <dbReference type="Proteomes" id="UP000321947"/>
    </source>
</evidence>
<dbReference type="EMBL" id="SSTE01012020">
    <property type="protein sequence ID" value="KAA0049836.1"/>
    <property type="molecule type" value="Genomic_DNA"/>
</dbReference>
<dbReference type="AlphaFoldDB" id="A0A5D3CB18"/>
<dbReference type="EMBL" id="SSTD01012495">
    <property type="protein sequence ID" value="TYK08685.1"/>
    <property type="molecule type" value="Genomic_DNA"/>
</dbReference>
<evidence type="ECO:0000313" key="1">
    <source>
        <dbReference type="EMBL" id="KAA0049836.1"/>
    </source>
</evidence>
<protein>
    <submittedName>
        <fullName evidence="1 2">Mitochondrial protein</fullName>
    </submittedName>
</protein>
<evidence type="ECO:0000313" key="3">
    <source>
        <dbReference type="Proteomes" id="UP000321393"/>
    </source>
</evidence>
<dbReference type="Proteomes" id="UP000321947">
    <property type="component" value="Unassembled WGS sequence"/>
</dbReference>
<organism evidence="2 4">
    <name type="scientific">Cucumis melo var. makuwa</name>
    <name type="common">Oriental melon</name>
    <dbReference type="NCBI Taxonomy" id="1194695"/>
    <lineage>
        <taxon>Eukaryota</taxon>
        <taxon>Viridiplantae</taxon>
        <taxon>Streptophyta</taxon>
        <taxon>Embryophyta</taxon>
        <taxon>Tracheophyta</taxon>
        <taxon>Spermatophyta</taxon>
        <taxon>Magnoliopsida</taxon>
        <taxon>eudicotyledons</taxon>
        <taxon>Gunneridae</taxon>
        <taxon>Pentapetalae</taxon>
        <taxon>rosids</taxon>
        <taxon>fabids</taxon>
        <taxon>Cucurbitales</taxon>
        <taxon>Cucurbitaceae</taxon>
        <taxon>Benincaseae</taxon>
        <taxon>Cucumis</taxon>
    </lineage>
</organism>
<name>A0A5D3CB18_CUCMM</name>
<gene>
    <name evidence="2" type="ORF">E5676_scaffold118G00360</name>
    <name evidence="1" type="ORF">E6C27_scaffold1591G00320</name>
</gene>
<accession>A0A5D3CB18</accession>